<dbReference type="GO" id="GO:0007035">
    <property type="term" value="P:vacuolar acidification"/>
    <property type="evidence" value="ECO:0007669"/>
    <property type="project" value="TreeGrafter"/>
</dbReference>
<feature type="transmembrane region" description="Helical" evidence="8">
    <location>
        <begin position="588"/>
        <end position="611"/>
    </location>
</feature>
<dbReference type="AlphaFoldDB" id="A0A9X0WHR6"/>
<protein>
    <submittedName>
        <fullName evidence="9">ATPase</fullName>
    </submittedName>
</protein>
<dbReference type="PANTHER" id="PTHR11629">
    <property type="entry name" value="VACUOLAR PROTON ATPASES"/>
    <property type="match status" value="1"/>
</dbReference>
<feature type="transmembrane region" description="Helical" evidence="8">
    <location>
        <begin position="396"/>
        <end position="414"/>
    </location>
</feature>
<evidence type="ECO:0000256" key="5">
    <source>
        <dbReference type="ARBA" id="ARBA00022989"/>
    </source>
</evidence>
<name>A0A9X0WHR6_9GAMM</name>
<feature type="transmembrane region" description="Helical" evidence="8">
    <location>
        <begin position="357"/>
        <end position="384"/>
    </location>
</feature>
<keyword evidence="10" id="KW-1185">Reference proteome</keyword>
<feature type="transmembrane region" description="Helical" evidence="8">
    <location>
        <begin position="468"/>
        <end position="491"/>
    </location>
</feature>
<evidence type="ECO:0000313" key="10">
    <source>
        <dbReference type="Proteomes" id="UP001138802"/>
    </source>
</evidence>
<dbReference type="GO" id="GO:0016471">
    <property type="term" value="C:vacuolar proton-transporting V-type ATPase complex"/>
    <property type="evidence" value="ECO:0007669"/>
    <property type="project" value="TreeGrafter"/>
</dbReference>
<dbReference type="InterPro" id="IPR002490">
    <property type="entry name" value="V-ATPase_116kDa_su"/>
</dbReference>
<keyword evidence="5 8" id="KW-1133">Transmembrane helix</keyword>
<evidence type="ECO:0000256" key="2">
    <source>
        <dbReference type="ARBA" id="ARBA00009904"/>
    </source>
</evidence>
<feature type="transmembrane region" description="Helical" evidence="8">
    <location>
        <begin position="561"/>
        <end position="582"/>
    </location>
</feature>
<accession>A0A9X0WHR6</accession>
<keyword evidence="3" id="KW-0813">Transport</keyword>
<dbReference type="RefSeq" id="WP_200387579.1">
    <property type="nucleotide sequence ID" value="NZ_NRSD01000007.1"/>
</dbReference>
<dbReference type="GO" id="GO:0051117">
    <property type="term" value="F:ATPase binding"/>
    <property type="evidence" value="ECO:0007669"/>
    <property type="project" value="TreeGrafter"/>
</dbReference>
<comment type="similarity">
    <text evidence="2">Belongs to the V-ATPase 116 kDa subunit family.</text>
</comment>
<dbReference type="PANTHER" id="PTHR11629:SF63">
    <property type="entry name" value="V-TYPE PROTON ATPASE SUBUNIT A"/>
    <property type="match status" value="1"/>
</dbReference>
<dbReference type="GO" id="GO:0033179">
    <property type="term" value="C:proton-transporting V-type ATPase, V0 domain"/>
    <property type="evidence" value="ECO:0007669"/>
    <property type="project" value="InterPro"/>
</dbReference>
<keyword evidence="7 8" id="KW-0472">Membrane</keyword>
<keyword evidence="6" id="KW-0406">Ion transport</keyword>
<evidence type="ECO:0000256" key="6">
    <source>
        <dbReference type="ARBA" id="ARBA00023065"/>
    </source>
</evidence>
<feature type="transmembrane region" description="Helical" evidence="8">
    <location>
        <begin position="503"/>
        <end position="526"/>
    </location>
</feature>
<evidence type="ECO:0000256" key="3">
    <source>
        <dbReference type="ARBA" id="ARBA00022448"/>
    </source>
</evidence>
<dbReference type="Pfam" id="PF01496">
    <property type="entry name" value="V_ATPase_I"/>
    <property type="match status" value="2"/>
</dbReference>
<comment type="subcellular location">
    <subcellularLocation>
        <location evidence="1">Membrane</location>
        <topology evidence="1">Multi-pass membrane protein</topology>
    </subcellularLocation>
</comment>
<proteinExistence type="inferred from homology"/>
<evidence type="ECO:0000256" key="4">
    <source>
        <dbReference type="ARBA" id="ARBA00022692"/>
    </source>
</evidence>
<dbReference type="EMBL" id="NRSD01000007">
    <property type="protein sequence ID" value="MBK1644773.1"/>
    <property type="molecule type" value="Genomic_DNA"/>
</dbReference>
<gene>
    <name evidence="9" type="ORF">CKO25_08945</name>
</gene>
<sequence>MLRSTPMKHVRLLVLTEDLPQASLALADLESFHPDPRPPQESRLVDAPGQAYREAYTQAHTRLEKIRKLIPITPRRGTEQVRVVELPELEALNAWLGVIWNEASEFEEELHRLDEQERLVREQQAALANFAHLNIDLGLLRNKTRFLNFYVGLVPRENLRQLEGAVSLADHILHVYMQEGEQAHVVIVGPTETKQGELSAVLEAAGFQNLPIPRELDRAPADLQHDLAVQRQEIERARAELQKRIAQWGTPLLARLRDARQTLILTEPLVTLDPSIRSAGHLAHLAGWVPARSVIRLRVRLEKALRHPFEMRVRRPSAAERPLVPTVPEKHWLLAPFALLVKQYGVPEYGEVDPTPLFAVTFVLMFGSMFGDFGQGAVIVFAAWQWRHKLGRFWPFGLLAGFSSMFFGILYGSFFGEEHLIPALWMNPLSDPLLMLRLAFGWGVLFLSLACLLAIYNRMAIGNWSGAIFGHHGVLNLVFYLALITGGLNVVQADGASGDATGMAAFGTMPLYLLSGSLAGLAWASWRKQQAPVGEKILVVFIETLETLIGYVSNTLSFLRVAAFSLNHVALSIAIFTLAGMMGTFGHILTIILGNLFVIVLEGGIVAIQVMRLQYYEGFSRYFSGNGHEFAPLRLRRDPK</sequence>
<comment type="caution">
    <text evidence="9">The sequence shown here is derived from an EMBL/GenBank/DDBJ whole genome shotgun (WGS) entry which is preliminary data.</text>
</comment>
<dbReference type="Proteomes" id="UP001138802">
    <property type="component" value="Unassembled WGS sequence"/>
</dbReference>
<organism evidence="9 10">
    <name type="scientific">Thiocapsa imhoffii</name>
    <dbReference type="NCBI Taxonomy" id="382777"/>
    <lineage>
        <taxon>Bacteria</taxon>
        <taxon>Pseudomonadati</taxon>
        <taxon>Pseudomonadota</taxon>
        <taxon>Gammaproteobacteria</taxon>
        <taxon>Chromatiales</taxon>
        <taxon>Chromatiaceae</taxon>
        <taxon>Thiocapsa</taxon>
    </lineage>
</organism>
<dbReference type="GO" id="GO:0046961">
    <property type="term" value="F:proton-transporting ATPase activity, rotational mechanism"/>
    <property type="evidence" value="ECO:0007669"/>
    <property type="project" value="InterPro"/>
</dbReference>
<evidence type="ECO:0000256" key="1">
    <source>
        <dbReference type="ARBA" id="ARBA00004141"/>
    </source>
</evidence>
<evidence type="ECO:0000256" key="7">
    <source>
        <dbReference type="ARBA" id="ARBA00023136"/>
    </source>
</evidence>
<evidence type="ECO:0000256" key="8">
    <source>
        <dbReference type="SAM" id="Phobius"/>
    </source>
</evidence>
<evidence type="ECO:0000313" key="9">
    <source>
        <dbReference type="EMBL" id="MBK1644773.1"/>
    </source>
</evidence>
<keyword evidence="4 8" id="KW-0812">Transmembrane</keyword>
<feature type="transmembrane region" description="Helical" evidence="8">
    <location>
        <begin position="434"/>
        <end position="456"/>
    </location>
</feature>
<reference evidence="9 10" key="1">
    <citation type="journal article" date="2020" name="Microorganisms">
        <title>Osmotic Adaptation and Compatible Solute Biosynthesis of Phototrophic Bacteria as Revealed from Genome Analyses.</title>
        <authorList>
            <person name="Imhoff J.F."/>
            <person name="Rahn T."/>
            <person name="Kunzel S."/>
            <person name="Keller A."/>
            <person name="Neulinger S.C."/>
        </authorList>
    </citation>
    <scope>NUCLEOTIDE SEQUENCE [LARGE SCALE GENOMIC DNA]</scope>
    <source>
        <strain evidence="9 10">DSM 21303</strain>
    </source>
</reference>